<keyword evidence="3" id="KW-1185">Reference proteome</keyword>
<dbReference type="GO" id="GO:0017171">
    <property type="term" value="F:serine hydrolase activity"/>
    <property type="evidence" value="ECO:0007669"/>
    <property type="project" value="TreeGrafter"/>
</dbReference>
<dbReference type="Gene3D" id="3.40.50.1820">
    <property type="entry name" value="alpha/beta hydrolase"/>
    <property type="match status" value="1"/>
</dbReference>
<dbReference type="Pfam" id="PF00561">
    <property type="entry name" value="Abhydrolase_1"/>
    <property type="match status" value="1"/>
</dbReference>
<organism evidence="2 3">
    <name type="scientific">Ceutorhynchus assimilis</name>
    <name type="common">cabbage seed weevil</name>
    <dbReference type="NCBI Taxonomy" id="467358"/>
    <lineage>
        <taxon>Eukaryota</taxon>
        <taxon>Metazoa</taxon>
        <taxon>Ecdysozoa</taxon>
        <taxon>Arthropoda</taxon>
        <taxon>Hexapoda</taxon>
        <taxon>Insecta</taxon>
        <taxon>Pterygota</taxon>
        <taxon>Neoptera</taxon>
        <taxon>Endopterygota</taxon>
        <taxon>Coleoptera</taxon>
        <taxon>Polyphaga</taxon>
        <taxon>Cucujiformia</taxon>
        <taxon>Curculionidae</taxon>
        <taxon>Ceutorhynchinae</taxon>
        <taxon>Ceutorhynchus</taxon>
    </lineage>
</organism>
<proteinExistence type="predicted"/>
<evidence type="ECO:0000259" key="1">
    <source>
        <dbReference type="Pfam" id="PF00561"/>
    </source>
</evidence>
<dbReference type="Proteomes" id="UP001152799">
    <property type="component" value="Chromosome 8"/>
</dbReference>
<dbReference type="AlphaFoldDB" id="A0A9N9N1X2"/>
<sequence>MIIQSLPKAIPNKALINASYTAIRQNSSMELKTVVKGQTINYLKTGQGAHNVLCFPGALGTIWSDFKPQIEGLDKNKFTVLAWDPPGCGFSRPPNRVFNTKFYENDADAAHDFMQAIGIEKFSLLGWSDGGISSIILAAKYPKIVDKLVVWGANCYIIPEDIEAFEKIRDISEWSDRIKIPLVKLYTEAGLQKMWTDWCDTMQDLYKEGGGNICKNSLKDINCPTLILHGNKDPMVAPEHPLYLLDNIKNAKIHRYPEGKHNIHLKYAEDFNKVISDFILNN</sequence>
<dbReference type="OrthoDB" id="19657at2759"/>
<dbReference type="PANTHER" id="PTHR46331:SF2">
    <property type="entry name" value="VALACYCLOVIR HYDROLASE"/>
    <property type="match status" value="1"/>
</dbReference>
<accession>A0A9N9N1X2</accession>
<dbReference type="SUPFAM" id="SSF53474">
    <property type="entry name" value="alpha/beta-Hydrolases"/>
    <property type="match status" value="1"/>
</dbReference>
<evidence type="ECO:0000313" key="3">
    <source>
        <dbReference type="Proteomes" id="UP001152799"/>
    </source>
</evidence>
<evidence type="ECO:0000313" key="2">
    <source>
        <dbReference type="EMBL" id="CAG9772480.1"/>
    </source>
</evidence>
<dbReference type="InterPro" id="IPR000073">
    <property type="entry name" value="AB_hydrolase_1"/>
</dbReference>
<dbReference type="EMBL" id="OU892284">
    <property type="protein sequence ID" value="CAG9772480.1"/>
    <property type="molecule type" value="Genomic_DNA"/>
</dbReference>
<gene>
    <name evidence="2" type="ORF">CEUTPL_LOCUS12891</name>
</gene>
<dbReference type="PANTHER" id="PTHR46331">
    <property type="entry name" value="VALACYCLOVIR HYDROLASE"/>
    <property type="match status" value="1"/>
</dbReference>
<dbReference type="InterPro" id="IPR029058">
    <property type="entry name" value="AB_hydrolase_fold"/>
</dbReference>
<feature type="domain" description="AB hydrolase-1" evidence="1">
    <location>
        <begin position="52"/>
        <end position="159"/>
    </location>
</feature>
<name>A0A9N9N1X2_9CUCU</name>
<protein>
    <recommendedName>
        <fullName evidence="1">AB hydrolase-1 domain-containing protein</fullName>
    </recommendedName>
</protein>
<reference evidence="2" key="1">
    <citation type="submission" date="2022-01" db="EMBL/GenBank/DDBJ databases">
        <authorList>
            <person name="King R."/>
        </authorList>
    </citation>
    <scope>NUCLEOTIDE SEQUENCE</scope>
</reference>